<dbReference type="Gene3D" id="3.40.640.10">
    <property type="entry name" value="Type I PLP-dependent aspartate aminotransferase-like (Major domain)"/>
    <property type="match status" value="1"/>
</dbReference>
<dbReference type="PATRIC" id="fig|1227455.4.peg.359"/>
<name>M0MP44_9EURY</name>
<dbReference type="InParanoid" id="M0MP44"/>
<dbReference type="GO" id="GO:0004125">
    <property type="term" value="F:L-seryl-tRNA(Sec) selenium transferase activity"/>
    <property type="evidence" value="ECO:0007669"/>
    <property type="project" value="TreeGrafter"/>
</dbReference>
<organism evidence="4 5">
    <name type="scientific">Halococcus saccharolyticus DSM 5350</name>
    <dbReference type="NCBI Taxonomy" id="1227455"/>
    <lineage>
        <taxon>Archaea</taxon>
        <taxon>Methanobacteriati</taxon>
        <taxon>Methanobacteriota</taxon>
        <taxon>Stenosarchaea group</taxon>
        <taxon>Halobacteria</taxon>
        <taxon>Halobacteriales</taxon>
        <taxon>Halococcaceae</taxon>
        <taxon>Halococcus</taxon>
    </lineage>
</organism>
<evidence type="ECO:0000313" key="5">
    <source>
        <dbReference type="Proteomes" id="UP000011669"/>
    </source>
</evidence>
<comment type="caution">
    <text evidence="4">The sequence shown here is derived from an EMBL/GenBank/DDBJ whole genome shotgun (WGS) entry which is preliminary data.</text>
</comment>
<dbReference type="PANTHER" id="PTHR32328">
    <property type="entry name" value="L-SERYL-TRNA(SEC) SELENIUM TRANSFERASE"/>
    <property type="match status" value="1"/>
</dbReference>
<evidence type="ECO:0000256" key="1">
    <source>
        <dbReference type="ARBA" id="ARBA00001933"/>
    </source>
</evidence>
<keyword evidence="4" id="KW-0808">Transferase</keyword>
<protein>
    <submittedName>
        <fullName evidence="4">L-seryl-tRNA(Ser) seleniumtransferase</fullName>
    </submittedName>
</protein>
<gene>
    <name evidence="4" type="ORF">C449_01731</name>
</gene>
<keyword evidence="2" id="KW-0663">Pyridoxal phosphate</keyword>
<proteinExistence type="predicted"/>
<evidence type="ECO:0000256" key="2">
    <source>
        <dbReference type="ARBA" id="ARBA00022898"/>
    </source>
</evidence>
<dbReference type="Pfam" id="PF00266">
    <property type="entry name" value="Aminotran_5"/>
    <property type="match status" value="1"/>
</dbReference>
<dbReference type="RefSeq" id="WP_006076148.1">
    <property type="nucleotide sequence ID" value="NZ_AOMD01000005.1"/>
</dbReference>
<dbReference type="OrthoDB" id="201572at2157"/>
<reference evidence="4 5" key="1">
    <citation type="journal article" date="2014" name="PLoS Genet.">
        <title>Phylogenetically driven sequencing of extremely halophilic archaea reveals strategies for static and dynamic osmo-response.</title>
        <authorList>
            <person name="Becker E.A."/>
            <person name="Seitzer P.M."/>
            <person name="Tritt A."/>
            <person name="Larsen D."/>
            <person name="Krusor M."/>
            <person name="Yao A.I."/>
            <person name="Wu D."/>
            <person name="Madern D."/>
            <person name="Eisen J.A."/>
            <person name="Darling A.E."/>
            <person name="Facciotti M.T."/>
        </authorList>
    </citation>
    <scope>NUCLEOTIDE SEQUENCE [LARGE SCALE GENOMIC DNA]</scope>
    <source>
        <strain evidence="4 5">DSM 5350</strain>
    </source>
</reference>
<dbReference type="STRING" id="1227455.C449_01731"/>
<dbReference type="Proteomes" id="UP000011669">
    <property type="component" value="Unassembled WGS sequence"/>
</dbReference>
<evidence type="ECO:0000259" key="3">
    <source>
        <dbReference type="Pfam" id="PF00266"/>
    </source>
</evidence>
<dbReference type="InterPro" id="IPR015421">
    <property type="entry name" value="PyrdxlP-dep_Trfase_major"/>
</dbReference>
<evidence type="ECO:0000313" key="4">
    <source>
        <dbReference type="EMBL" id="EMA47426.1"/>
    </source>
</evidence>
<dbReference type="SUPFAM" id="SSF53383">
    <property type="entry name" value="PLP-dependent transferases"/>
    <property type="match status" value="1"/>
</dbReference>
<dbReference type="PANTHER" id="PTHR32328:SF0">
    <property type="entry name" value="L-SERYL-TRNA(SEC) SELENIUM TRANSFERASE"/>
    <property type="match status" value="1"/>
</dbReference>
<dbReference type="InterPro" id="IPR000192">
    <property type="entry name" value="Aminotrans_V_dom"/>
</dbReference>
<sequence>MSEDDSIYRELDVTPVVNAAGTKTRIGGSRIRPGALDAMRRAADEFVEIGDLEARASTSIADVTGAEAGYVTSGASAGLLLCAAAAIAGHDVGVMNALPDTSDVPSEIVMPRTHRTGYDHAFRTAGASIVDVGTNDRYLGTGATDVEPWQLDRAITDETVAVGYIEKSYTQPPLASVVEVAHRNDVPVIVDAAAEVPPRENLSAFIETGADMVVFSGGKGIRGPQTTGFVAGKREYVASIAAQHLDMHVANDLWEPPTDLIDRERFDGVPRQGIGRPLKVGKEELVGAIRALELFVEEDHGRLEAKWIDLAEAMAERLAETGLGVRVTSPNGTSVAPEVVVDVEATGVGTNATELARALRDEDPRVYVGTDDLSDGKIVVNPMCLDESEAEYVIDRIVANVE</sequence>
<feature type="domain" description="Aminotransferase class V" evidence="3">
    <location>
        <begin position="170"/>
        <end position="239"/>
    </location>
</feature>
<accession>M0MP44</accession>
<dbReference type="EMBL" id="AOMD01000005">
    <property type="protein sequence ID" value="EMA47426.1"/>
    <property type="molecule type" value="Genomic_DNA"/>
</dbReference>
<dbReference type="AlphaFoldDB" id="M0MP44"/>
<dbReference type="InterPro" id="IPR015424">
    <property type="entry name" value="PyrdxlP-dep_Trfase"/>
</dbReference>
<comment type="cofactor">
    <cofactor evidence="1">
        <name>pyridoxal 5'-phosphate</name>
        <dbReference type="ChEBI" id="CHEBI:597326"/>
    </cofactor>
</comment>
<keyword evidence="5" id="KW-1185">Reference proteome</keyword>